<comment type="caution">
    <text evidence="2">The sequence shown here is derived from an EMBL/GenBank/DDBJ whole genome shotgun (WGS) entry which is preliminary data.</text>
</comment>
<feature type="domain" description="Cystatin" evidence="1">
    <location>
        <begin position="2"/>
        <end position="40"/>
    </location>
</feature>
<evidence type="ECO:0000259" key="1">
    <source>
        <dbReference type="Pfam" id="PF00031"/>
    </source>
</evidence>
<dbReference type="Gene3D" id="3.10.450.10">
    <property type="match status" value="1"/>
</dbReference>
<keyword evidence="3" id="KW-1185">Reference proteome</keyword>
<dbReference type="InterPro" id="IPR000010">
    <property type="entry name" value="Cystatin_dom"/>
</dbReference>
<accession>A0ABD6EZ22</accession>
<sequence length="42" mass="4632">MELAKGSAKHFNLQSNSMHYFVPVKVVSAQSQVVAGTNWKLV</sequence>
<dbReference type="Proteomes" id="UP001608902">
    <property type="component" value="Unassembled WGS sequence"/>
</dbReference>
<reference evidence="2 3" key="1">
    <citation type="submission" date="2024-08" db="EMBL/GenBank/DDBJ databases">
        <title>Gnathostoma spinigerum genome.</title>
        <authorList>
            <person name="Gonzalez-Bertolin B."/>
            <person name="Monzon S."/>
            <person name="Zaballos A."/>
            <person name="Jimenez P."/>
            <person name="Dekumyoy P."/>
            <person name="Varona S."/>
            <person name="Cuesta I."/>
            <person name="Sumanam S."/>
            <person name="Adisakwattana P."/>
            <person name="Gasser R.B."/>
            <person name="Hernandez-Gonzalez A."/>
            <person name="Young N.D."/>
            <person name="Perteguer M.J."/>
        </authorList>
    </citation>
    <scope>NUCLEOTIDE SEQUENCE [LARGE SCALE GENOMIC DNA]</scope>
    <source>
        <strain evidence="2">AL3</strain>
        <tissue evidence="2">Liver</tissue>
    </source>
</reference>
<evidence type="ECO:0000313" key="3">
    <source>
        <dbReference type="Proteomes" id="UP001608902"/>
    </source>
</evidence>
<dbReference type="EMBL" id="JBGFUD010026445">
    <property type="protein sequence ID" value="MFH4985023.1"/>
    <property type="molecule type" value="Genomic_DNA"/>
</dbReference>
<name>A0ABD6EZ22_9BILA</name>
<gene>
    <name evidence="2" type="ORF">AB6A40_011732</name>
</gene>
<dbReference type="CDD" id="cd00042">
    <property type="entry name" value="CY"/>
    <property type="match status" value="1"/>
</dbReference>
<dbReference type="SUPFAM" id="SSF54403">
    <property type="entry name" value="Cystatin/monellin"/>
    <property type="match status" value="1"/>
</dbReference>
<dbReference type="Pfam" id="PF00031">
    <property type="entry name" value="Cystatin"/>
    <property type="match status" value="1"/>
</dbReference>
<proteinExistence type="predicted"/>
<dbReference type="GO" id="GO:0004869">
    <property type="term" value="F:cysteine-type endopeptidase inhibitor activity"/>
    <property type="evidence" value="ECO:0007669"/>
    <property type="project" value="UniProtKB-ARBA"/>
</dbReference>
<protein>
    <recommendedName>
        <fullName evidence="1">Cystatin domain-containing protein</fullName>
    </recommendedName>
</protein>
<organism evidence="2 3">
    <name type="scientific">Gnathostoma spinigerum</name>
    <dbReference type="NCBI Taxonomy" id="75299"/>
    <lineage>
        <taxon>Eukaryota</taxon>
        <taxon>Metazoa</taxon>
        <taxon>Ecdysozoa</taxon>
        <taxon>Nematoda</taxon>
        <taxon>Chromadorea</taxon>
        <taxon>Rhabditida</taxon>
        <taxon>Spirurina</taxon>
        <taxon>Gnathostomatomorpha</taxon>
        <taxon>Gnathostomatoidea</taxon>
        <taxon>Gnathostomatidae</taxon>
        <taxon>Gnathostoma</taxon>
    </lineage>
</organism>
<dbReference type="InterPro" id="IPR046350">
    <property type="entry name" value="Cystatin_sf"/>
</dbReference>
<feature type="non-terminal residue" evidence="2">
    <location>
        <position position="42"/>
    </location>
</feature>
<evidence type="ECO:0000313" key="2">
    <source>
        <dbReference type="EMBL" id="MFH4985023.1"/>
    </source>
</evidence>
<dbReference type="AlphaFoldDB" id="A0ABD6EZ22"/>